<accession>A0AA38GUC1</accession>
<evidence type="ECO:0000313" key="2">
    <source>
        <dbReference type="Proteomes" id="UP000824469"/>
    </source>
</evidence>
<sequence length="169" mass="19258">ELIIATKNLLNYQQVVVVSCDGDDGASTTIHIELDEESGDEETSPTLNGYVSNDDCHFVDGLNPLDMKPERQNSYNCPPSSCSLYMALFIKYYFKALYQFLFYLFLHWYQSDACDLEEYLTKKRITMAATTMMRLSLKFGSFAKIYRLAEPKCFSKGVSKKRSIKVSSG</sequence>
<dbReference type="Proteomes" id="UP000824469">
    <property type="component" value="Unassembled WGS sequence"/>
</dbReference>
<gene>
    <name evidence="1" type="ORF">KI387_001201</name>
</gene>
<protein>
    <submittedName>
        <fullName evidence="1">Uncharacterized protein</fullName>
    </submittedName>
</protein>
<organism evidence="1 2">
    <name type="scientific">Taxus chinensis</name>
    <name type="common">Chinese yew</name>
    <name type="synonym">Taxus wallichiana var. chinensis</name>
    <dbReference type="NCBI Taxonomy" id="29808"/>
    <lineage>
        <taxon>Eukaryota</taxon>
        <taxon>Viridiplantae</taxon>
        <taxon>Streptophyta</taxon>
        <taxon>Embryophyta</taxon>
        <taxon>Tracheophyta</taxon>
        <taxon>Spermatophyta</taxon>
        <taxon>Pinopsida</taxon>
        <taxon>Pinidae</taxon>
        <taxon>Conifers II</taxon>
        <taxon>Cupressales</taxon>
        <taxon>Taxaceae</taxon>
        <taxon>Taxus</taxon>
    </lineage>
</organism>
<name>A0AA38GUC1_TAXCH</name>
<proteinExistence type="predicted"/>
<feature type="non-terminal residue" evidence="1">
    <location>
        <position position="169"/>
    </location>
</feature>
<dbReference type="EMBL" id="JAHRHJ020000001">
    <property type="protein sequence ID" value="KAH9329093.1"/>
    <property type="molecule type" value="Genomic_DNA"/>
</dbReference>
<reference evidence="1 2" key="1">
    <citation type="journal article" date="2021" name="Nat. Plants">
        <title>The Taxus genome provides insights into paclitaxel biosynthesis.</title>
        <authorList>
            <person name="Xiong X."/>
            <person name="Gou J."/>
            <person name="Liao Q."/>
            <person name="Li Y."/>
            <person name="Zhou Q."/>
            <person name="Bi G."/>
            <person name="Li C."/>
            <person name="Du R."/>
            <person name="Wang X."/>
            <person name="Sun T."/>
            <person name="Guo L."/>
            <person name="Liang H."/>
            <person name="Lu P."/>
            <person name="Wu Y."/>
            <person name="Zhang Z."/>
            <person name="Ro D.K."/>
            <person name="Shang Y."/>
            <person name="Huang S."/>
            <person name="Yan J."/>
        </authorList>
    </citation>
    <scope>NUCLEOTIDE SEQUENCE [LARGE SCALE GENOMIC DNA]</scope>
    <source>
        <strain evidence="1">Ta-2019</strain>
    </source>
</reference>
<dbReference type="AlphaFoldDB" id="A0AA38GUC1"/>
<evidence type="ECO:0000313" key="1">
    <source>
        <dbReference type="EMBL" id="KAH9329093.1"/>
    </source>
</evidence>
<comment type="caution">
    <text evidence="1">The sequence shown here is derived from an EMBL/GenBank/DDBJ whole genome shotgun (WGS) entry which is preliminary data.</text>
</comment>
<feature type="non-terminal residue" evidence="1">
    <location>
        <position position="1"/>
    </location>
</feature>
<keyword evidence="2" id="KW-1185">Reference proteome</keyword>